<sequence length="107" mass="11464">MVRGSGALPDPGPYQRGLADELSEEPGEMRLIGQSACSGDLAERTGGRHPNPLRALDPSACYERVRRVAVLILNARQKWPLLSRAMSERLPTDYRAAAIVAALGPAG</sequence>
<dbReference type="AlphaFoldDB" id="A0A1B3ZC53"/>
<dbReference type="EMBL" id="CP014168">
    <property type="protein sequence ID" value="AOH85013.1"/>
    <property type="molecule type" value="Genomic_DNA"/>
</dbReference>
<organism evidence="2 3">
    <name type="scientific">Sphingomonas panacis</name>
    <dbReference type="NCBI Taxonomy" id="1560345"/>
    <lineage>
        <taxon>Bacteria</taxon>
        <taxon>Pseudomonadati</taxon>
        <taxon>Pseudomonadota</taxon>
        <taxon>Alphaproteobacteria</taxon>
        <taxon>Sphingomonadales</taxon>
        <taxon>Sphingomonadaceae</taxon>
        <taxon>Sphingomonas</taxon>
    </lineage>
</organism>
<evidence type="ECO:0000313" key="3">
    <source>
        <dbReference type="Proteomes" id="UP000094256"/>
    </source>
</evidence>
<accession>A0A1B3ZC53</accession>
<evidence type="ECO:0000256" key="1">
    <source>
        <dbReference type="SAM" id="MobiDB-lite"/>
    </source>
</evidence>
<dbReference type="KEGG" id="span:AWL63_14665"/>
<dbReference type="STRING" id="1560345.AWL63_14665"/>
<gene>
    <name evidence="2" type="ORF">AWL63_14665</name>
</gene>
<protein>
    <submittedName>
        <fullName evidence="2">Uncharacterized protein</fullName>
    </submittedName>
</protein>
<evidence type="ECO:0000313" key="2">
    <source>
        <dbReference type="EMBL" id="AOH85013.1"/>
    </source>
</evidence>
<keyword evidence="3" id="KW-1185">Reference proteome</keyword>
<feature type="region of interest" description="Disordered" evidence="1">
    <location>
        <begin position="1"/>
        <end position="54"/>
    </location>
</feature>
<dbReference type="Proteomes" id="UP000094256">
    <property type="component" value="Chromosome"/>
</dbReference>
<name>A0A1B3ZC53_9SPHN</name>
<proteinExistence type="predicted"/>
<reference evidence="2 3" key="1">
    <citation type="submission" date="2016-01" db="EMBL/GenBank/DDBJ databases">
        <title>Complete genome and mega plasmid sequence of Sphingomonas panacis DCY99 elicits systemic resistance in rice to Xanthomonas oryzae.</title>
        <authorList>
            <person name="Kim Y.J."/>
            <person name="Yang D.C."/>
            <person name="Sing P."/>
        </authorList>
    </citation>
    <scope>NUCLEOTIDE SEQUENCE [LARGE SCALE GENOMIC DNA]</scope>
    <source>
        <strain evidence="2 3">DCY99</strain>
    </source>
</reference>